<dbReference type="PANTHER" id="PTHR30061:SF50">
    <property type="entry name" value="MALTOSE_MALTODEXTRIN-BINDING PERIPLASMIC PROTEIN"/>
    <property type="match status" value="1"/>
</dbReference>
<dbReference type="GO" id="GO:1901982">
    <property type="term" value="F:maltose binding"/>
    <property type="evidence" value="ECO:0007669"/>
    <property type="project" value="TreeGrafter"/>
</dbReference>
<comment type="caution">
    <text evidence="5">The sequence shown here is derived from an EMBL/GenBank/DDBJ whole genome shotgun (WGS) entry which is preliminary data.</text>
</comment>
<evidence type="ECO:0000313" key="5">
    <source>
        <dbReference type="EMBL" id="PXX55353.1"/>
    </source>
</evidence>
<dbReference type="GeneID" id="86060913"/>
<dbReference type="GO" id="GO:0042956">
    <property type="term" value="P:maltodextrin transmembrane transport"/>
    <property type="evidence" value="ECO:0007669"/>
    <property type="project" value="TreeGrafter"/>
</dbReference>
<dbReference type="SUPFAM" id="SSF53850">
    <property type="entry name" value="Periplasmic binding protein-like II"/>
    <property type="match status" value="1"/>
</dbReference>
<dbReference type="InterPro" id="IPR006059">
    <property type="entry name" value="SBP"/>
</dbReference>
<evidence type="ECO:0000256" key="2">
    <source>
        <dbReference type="ARBA" id="ARBA00022448"/>
    </source>
</evidence>
<dbReference type="Proteomes" id="UP000248057">
    <property type="component" value="Unassembled WGS sequence"/>
</dbReference>
<dbReference type="GO" id="GO:0055052">
    <property type="term" value="C:ATP-binding cassette (ABC) transporter complex, substrate-binding subunit-containing"/>
    <property type="evidence" value="ECO:0007669"/>
    <property type="project" value="TreeGrafter"/>
</dbReference>
<accession>A0A2V3YN41</accession>
<evidence type="ECO:0000256" key="3">
    <source>
        <dbReference type="ARBA" id="ARBA00022729"/>
    </source>
</evidence>
<gene>
    <name evidence="5" type="ORF">DFR60_103411</name>
</gene>
<keyword evidence="2" id="KW-0813">Transport</keyword>
<keyword evidence="6" id="KW-1185">Reference proteome</keyword>
<feature type="signal peptide" evidence="4">
    <location>
        <begin position="1"/>
        <end position="22"/>
    </location>
</feature>
<dbReference type="Pfam" id="PF01547">
    <property type="entry name" value="SBP_bac_1"/>
    <property type="match status" value="1"/>
</dbReference>
<protein>
    <submittedName>
        <fullName evidence="5">Carbohydrate ABC transporter substrate-binding protein (CUT1 family)</fullName>
    </submittedName>
</protein>
<name>A0A2V3YN41_9FIRM</name>
<dbReference type="PROSITE" id="PS51257">
    <property type="entry name" value="PROKAR_LIPOPROTEIN"/>
    <property type="match status" value="1"/>
</dbReference>
<proteinExistence type="inferred from homology"/>
<sequence length="449" mass="48669">MKKNLAGLFVAAAMVVSLCACGSGGSGSTTPDKTSEVAAGAATEAAAGAATEAAAGGGDAVTLTYVTWNENQRGQIQDTIDGFQKLYPNIKVDLQITPWGEYWTKLEAAATSGNMADIVTMHTNVVAKYVNGGKLAQLDDLTQYDDTFSYDNYPEGVTKLYTFGDAHYGVPKDKDCVVLVYNKELFDQVGVEYPNADWSWNDVEEAAKKLTDKENGVYGFAAYNHDQEGWGNFLYENGGSIIDETTHQSGLDKPESIEAMEWYMNMNANYSPSNEMMAEVNYIELFATGTVAMQTFGNWELSYFTENELVKDKFAITELPAGPAGIKATQMNGLALSVPSDCKNMEAAKKFVAYAGSKQGMLDSINGPAIPAFTGVDADWAKAHDDLYDTGAILKSMDYGVQFVGTESKTKWSEVMNTYVAKIFNGEASVEEAFTQAAKEINEILATEK</sequence>
<evidence type="ECO:0000256" key="1">
    <source>
        <dbReference type="ARBA" id="ARBA00008520"/>
    </source>
</evidence>
<comment type="similarity">
    <text evidence="1">Belongs to the bacterial solute-binding protein 1 family.</text>
</comment>
<dbReference type="GO" id="GO:0015768">
    <property type="term" value="P:maltose transport"/>
    <property type="evidence" value="ECO:0007669"/>
    <property type="project" value="TreeGrafter"/>
</dbReference>
<feature type="chain" id="PRO_5015941709" evidence="4">
    <location>
        <begin position="23"/>
        <end position="449"/>
    </location>
</feature>
<evidence type="ECO:0000313" key="6">
    <source>
        <dbReference type="Proteomes" id="UP000248057"/>
    </source>
</evidence>
<dbReference type="PANTHER" id="PTHR30061">
    <property type="entry name" value="MALTOSE-BINDING PERIPLASMIC PROTEIN"/>
    <property type="match status" value="1"/>
</dbReference>
<dbReference type="Gene3D" id="3.40.190.10">
    <property type="entry name" value="Periplasmic binding protein-like II"/>
    <property type="match status" value="1"/>
</dbReference>
<dbReference type="EMBL" id="QJKD01000003">
    <property type="protein sequence ID" value="PXX55353.1"/>
    <property type="molecule type" value="Genomic_DNA"/>
</dbReference>
<dbReference type="RefSeq" id="WP_110322420.1">
    <property type="nucleotide sequence ID" value="NZ_QJKD01000003.1"/>
</dbReference>
<keyword evidence="3 4" id="KW-0732">Signal</keyword>
<reference evidence="5 6" key="1">
    <citation type="submission" date="2018-05" db="EMBL/GenBank/DDBJ databases">
        <title>Genomic Encyclopedia of Type Strains, Phase IV (KMG-IV): sequencing the most valuable type-strain genomes for metagenomic binning, comparative biology and taxonomic classification.</title>
        <authorList>
            <person name="Goeker M."/>
        </authorList>
    </citation>
    <scope>NUCLEOTIDE SEQUENCE [LARGE SCALE GENOMIC DNA]</scope>
    <source>
        <strain evidence="5 6">DSM 24995</strain>
    </source>
</reference>
<evidence type="ECO:0000256" key="4">
    <source>
        <dbReference type="SAM" id="SignalP"/>
    </source>
</evidence>
<organism evidence="5 6">
    <name type="scientific">Hungatella effluvii</name>
    <dbReference type="NCBI Taxonomy" id="1096246"/>
    <lineage>
        <taxon>Bacteria</taxon>
        <taxon>Bacillati</taxon>
        <taxon>Bacillota</taxon>
        <taxon>Clostridia</taxon>
        <taxon>Lachnospirales</taxon>
        <taxon>Lachnospiraceae</taxon>
        <taxon>Hungatella</taxon>
    </lineage>
</organism>
<dbReference type="AlphaFoldDB" id="A0A2V3YN41"/>
<dbReference type="CDD" id="cd13585">
    <property type="entry name" value="PBP2_TMBP_like"/>
    <property type="match status" value="1"/>
</dbReference>